<keyword evidence="3" id="KW-1185">Reference proteome</keyword>
<dbReference type="AlphaFoldDB" id="A0A069PIW5"/>
<accession>A0A069PIW5</accession>
<evidence type="ECO:0000313" key="3">
    <source>
        <dbReference type="Proteomes" id="UP000027466"/>
    </source>
</evidence>
<dbReference type="PROSITE" id="PS51257">
    <property type="entry name" value="PROKAR_LIPOPROTEIN"/>
    <property type="match status" value="1"/>
</dbReference>
<dbReference type="EMBL" id="JFHC01000043">
    <property type="protein sequence ID" value="KDR40307.1"/>
    <property type="molecule type" value="Genomic_DNA"/>
</dbReference>
<reference evidence="2 3" key="1">
    <citation type="submission" date="2014-03" db="EMBL/GenBank/DDBJ databases">
        <title>Draft Genome Sequences of Four Burkholderia Strains.</title>
        <authorList>
            <person name="Liu X.Y."/>
            <person name="Li C.X."/>
            <person name="Xu J.H."/>
        </authorList>
    </citation>
    <scope>NUCLEOTIDE SEQUENCE [LARGE SCALE GENOMIC DNA]</scope>
    <source>
        <strain evidence="2 3">DSM 50014</strain>
    </source>
</reference>
<protein>
    <recommendedName>
        <fullName evidence="4">Lipoprotein</fullName>
    </recommendedName>
</protein>
<gene>
    <name evidence="2" type="ORF">BG61_26755</name>
</gene>
<comment type="caution">
    <text evidence="2">The sequence shown here is derived from an EMBL/GenBank/DDBJ whole genome shotgun (WGS) entry which is preliminary data.</text>
</comment>
<keyword evidence="1" id="KW-0732">Signal</keyword>
<name>A0A069PIW5_9BURK</name>
<evidence type="ECO:0000256" key="1">
    <source>
        <dbReference type="SAM" id="SignalP"/>
    </source>
</evidence>
<proteinExistence type="predicted"/>
<dbReference type="RefSeq" id="WP_035942276.1">
    <property type="nucleotide sequence ID" value="NZ_CADFFX010000007.1"/>
</dbReference>
<dbReference type="Proteomes" id="UP000027466">
    <property type="component" value="Unassembled WGS sequence"/>
</dbReference>
<evidence type="ECO:0008006" key="4">
    <source>
        <dbReference type="Google" id="ProtNLM"/>
    </source>
</evidence>
<feature type="signal peptide" evidence="1">
    <location>
        <begin position="1"/>
        <end position="21"/>
    </location>
</feature>
<evidence type="ECO:0000313" key="2">
    <source>
        <dbReference type="EMBL" id="KDR40307.1"/>
    </source>
</evidence>
<feature type="chain" id="PRO_5007372137" description="Lipoprotein" evidence="1">
    <location>
        <begin position="22"/>
        <end position="190"/>
    </location>
</feature>
<organism evidence="2 3">
    <name type="scientific">Caballeronia glathei</name>
    <dbReference type="NCBI Taxonomy" id="60547"/>
    <lineage>
        <taxon>Bacteria</taxon>
        <taxon>Pseudomonadati</taxon>
        <taxon>Pseudomonadota</taxon>
        <taxon>Betaproteobacteria</taxon>
        <taxon>Burkholderiales</taxon>
        <taxon>Burkholderiaceae</taxon>
        <taxon>Caballeronia</taxon>
    </lineage>
</organism>
<sequence>MISFKRVLVPTAALASLLAGCADGANPLQDLSSGLAHVHRTLSVPLGSVPTMLGPSLSPEEQAKLNANLTASASTRDANFRRMVNSAQPTIAAVLSKTACYQQPDDWPVLSMYASPKMYQHYLSAPWNSMPYAPKGRCLTILRTDAWSQPSLNAFRFRAVYYSPQSGESQQRQYEFVNLDGTWLLNEVLG</sequence>